<organism evidence="2 3">
    <name type="scientific">Dentipellis fragilis</name>
    <dbReference type="NCBI Taxonomy" id="205917"/>
    <lineage>
        <taxon>Eukaryota</taxon>
        <taxon>Fungi</taxon>
        <taxon>Dikarya</taxon>
        <taxon>Basidiomycota</taxon>
        <taxon>Agaricomycotina</taxon>
        <taxon>Agaricomycetes</taxon>
        <taxon>Russulales</taxon>
        <taxon>Hericiaceae</taxon>
        <taxon>Dentipellis</taxon>
    </lineage>
</organism>
<accession>A0A4Y9YGZ7</accession>
<dbReference type="Proteomes" id="UP000298327">
    <property type="component" value="Unassembled WGS sequence"/>
</dbReference>
<evidence type="ECO:0000313" key="3">
    <source>
        <dbReference type="Proteomes" id="UP000298327"/>
    </source>
</evidence>
<gene>
    <name evidence="2" type="ORF">EVG20_g7179</name>
</gene>
<keyword evidence="3" id="KW-1185">Reference proteome</keyword>
<feature type="compositionally biased region" description="Low complexity" evidence="1">
    <location>
        <begin position="10"/>
        <end position="19"/>
    </location>
</feature>
<sequence length="207" mass="21830">MQALNAAFASSPEGSLSSEPPTPAPSAYHPSPRQHPSPSQPFPLRVPLTRRRARTLESSTISSAVQTLMNDGVDRLTAIELASDHEAATAQLADEDIFSDTQDAPVASSSRTAGSYRNSFHEALASSSSSGGSPYAFGDRLLGPEEPDVSSDVEPVPSSHYSSDVDAGSSEQELDDLDESTSANVEASADGEESARYVSRKGKERAF</sequence>
<feature type="compositionally biased region" description="Basic residues" evidence="1">
    <location>
        <begin position="198"/>
        <end position="207"/>
    </location>
</feature>
<protein>
    <submittedName>
        <fullName evidence="2">Uncharacterized protein</fullName>
    </submittedName>
</protein>
<evidence type="ECO:0000313" key="2">
    <source>
        <dbReference type="EMBL" id="TFY61128.1"/>
    </source>
</evidence>
<reference evidence="2 3" key="1">
    <citation type="submission" date="2019-02" db="EMBL/GenBank/DDBJ databases">
        <title>Genome sequencing of the rare red list fungi Dentipellis fragilis.</title>
        <authorList>
            <person name="Buettner E."/>
            <person name="Kellner H."/>
        </authorList>
    </citation>
    <scope>NUCLEOTIDE SEQUENCE [LARGE SCALE GENOMIC DNA]</scope>
    <source>
        <strain evidence="2 3">DSM 105465</strain>
    </source>
</reference>
<name>A0A4Y9YGZ7_9AGAM</name>
<evidence type="ECO:0000256" key="1">
    <source>
        <dbReference type="SAM" id="MobiDB-lite"/>
    </source>
</evidence>
<feature type="compositionally biased region" description="Polar residues" evidence="1">
    <location>
        <begin position="99"/>
        <end position="118"/>
    </location>
</feature>
<comment type="caution">
    <text evidence="2">The sequence shown here is derived from an EMBL/GenBank/DDBJ whole genome shotgun (WGS) entry which is preliminary data.</text>
</comment>
<dbReference type="AlphaFoldDB" id="A0A4Y9YGZ7"/>
<proteinExistence type="predicted"/>
<dbReference type="EMBL" id="SEOQ01000526">
    <property type="protein sequence ID" value="TFY61128.1"/>
    <property type="molecule type" value="Genomic_DNA"/>
</dbReference>
<dbReference type="OrthoDB" id="10583571at2759"/>
<feature type="region of interest" description="Disordered" evidence="1">
    <location>
        <begin position="93"/>
        <end position="207"/>
    </location>
</feature>
<feature type="region of interest" description="Disordered" evidence="1">
    <location>
        <begin position="1"/>
        <end position="48"/>
    </location>
</feature>